<evidence type="ECO:0000256" key="7">
    <source>
        <dbReference type="SAM" id="MobiDB-lite"/>
    </source>
</evidence>
<dbReference type="GO" id="GO:0006417">
    <property type="term" value="P:regulation of translation"/>
    <property type="evidence" value="ECO:0007669"/>
    <property type="project" value="UniProtKB-KW"/>
</dbReference>
<keyword evidence="3" id="KW-0810">Translation regulation</keyword>
<name>A0A836C3U3_9CHLO</name>
<dbReference type="Pfam" id="PF01652">
    <property type="entry name" value="IF4E"/>
    <property type="match status" value="1"/>
</dbReference>
<dbReference type="GO" id="GO:0016281">
    <property type="term" value="C:eukaryotic translation initiation factor 4F complex"/>
    <property type="evidence" value="ECO:0007669"/>
    <property type="project" value="TreeGrafter"/>
</dbReference>
<dbReference type="PANTHER" id="PTHR11960">
    <property type="entry name" value="EUKARYOTIC TRANSLATION INITIATION FACTOR 4E RELATED"/>
    <property type="match status" value="1"/>
</dbReference>
<dbReference type="Proteomes" id="UP000612055">
    <property type="component" value="Unassembled WGS sequence"/>
</dbReference>
<comment type="caution">
    <text evidence="8">The sequence shown here is derived from an EMBL/GenBank/DDBJ whole genome shotgun (WGS) entry which is preliminary data.</text>
</comment>
<dbReference type="EMBL" id="JAEHOE010000011">
    <property type="protein sequence ID" value="KAG2498117.1"/>
    <property type="molecule type" value="Genomic_DNA"/>
</dbReference>
<protein>
    <recommendedName>
        <fullName evidence="5">mRNA cap-binding protein</fullName>
    </recommendedName>
</protein>
<dbReference type="Gene3D" id="3.30.760.10">
    <property type="entry name" value="RNA Cap, Translation Initiation Factor Eif4e"/>
    <property type="match status" value="1"/>
</dbReference>
<gene>
    <name evidence="8" type="ORF">HYH03_003875</name>
</gene>
<evidence type="ECO:0000256" key="3">
    <source>
        <dbReference type="ARBA" id="ARBA00022845"/>
    </source>
</evidence>
<dbReference type="InterPro" id="IPR001040">
    <property type="entry name" value="TIF_eIF_4E"/>
</dbReference>
<reference evidence="8" key="1">
    <citation type="journal article" date="2020" name="bioRxiv">
        <title>Comparative genomics of Chlamydomonas.</title>
        <authorList>
            <person name="Craig R.J."/>
            <person name="Hasan A.R."/>
            <person name="Ness R.W."/>
            <person name="Keightley P.D."/>
        </authorList>
    </citation>
    <scope>NUCLEOTIDE SEQUENCE</scope>
    <source>
        <strain evidence="8">CCAP 11/70</strain>
    </source>
</reference>
<evidence type="ECO:0000313" key="8">
    <source>
        <dbReference type="EMBL" id="KAG2498117.1"/>
    </source>
</evidence>
<dbReference type="PANTHER" id="PTHR11960:SF18">
    <property type="entry name" value="EUKARYOTIC TRANSLATION INITIATION FACTOR 4E HOMOLOGOUS PROTEIN, ISOFORM B"/>
    <property type="match status" value="1"/>
</dbReference>
<evidence type="ECO:0000256" key="5">
    <source>
        <dbReference type="ARBA" id="ARBA00030245"/>
    </source>
</evidence>
<proteinExistence type="inferred from homology"/>
<dbReference type="SUPFAM" id="SSF55418">
    <property type="entry name" value="eIF4e-like"/>
    <property type="match status" value="1"/>
</dbReference>
<keyword evidence="6" id="KW-0694">RNA-binding</keyword>
<dbReference type="InterPro" id="IPR023398">
    <property type="entry name" value="TIF_eIF4e-like"/>
</dbReference>
<evidence type="ECO:0000256" key="6">
    <source>
        <dbReference type="RuleBase" id="RU004374"/>
    </source>
</evidence>
<keyword evidence="4 6" id="KW-0648">Protein biosynthesis</keyword>
<dbReference type="OrthoDB" id="590761at2759"/>
<organism evidence="8 9">
    <name type="scientific">Edaphochlamys debaryana</name>
    <dbReference type="NCBI Taxonomy" id="47281"/>
    <lineage>
        <taxon>Eukaryota</taxon>
        <taxon>Viridiplantae</taxon>
        <taxon>Chlorophyta</taxon>
        <taxon>core chlorophytes</taxon>
        <taxon>Chlorophyceae</taxon>
        <taxon>CS clade</taxon>
        <taxon>Chlamydomonadales</taxon>
        <taxon>Chlamydomonadales incertae sedis</taxon>
        <taxon>Edaphochlamys</taxon>
    </lineage>
</organism>
<feature type="region of interest" description="Disordered" evidence="7">
    <location>
        <begin position="484"/>
        <end position="503"/>
    </location>
</feature>
<evidence type="ECO:0000313" key="9">
    <source>
        <dbReference type="Proteomes" id="UP000612055"/>
    </source>
</evidence>
<keyword evidence="9" id="KW-1185">Reference proteome</keyword>
<evidence type="ECO:0000256" key="1">
    <source>
        <dbReference type="ARBA" id="ARBA00009860"/>
    </source>
</evidence>
<evidence type="ECO:0000256" key="4">
    <source>
        <dbReference type="ARBA" id="ARBA00022917"/>
    </source>
</evidence>
<dbReference type="GO" id="GO:0000340">
    <property type="term" value="F:RNA 7-methylguanosine cap binding"/>
    <property type="evidence" value="ECO:0007669"/>
    <property type="project" value="TreeGrafter"/>
</dbReference>
<accession>A0A836C3U3</accession>
<keyword evidence="2 6" id="KW-0396">Initiation factor</keyword>
<feature type="compositionally biased region" description="Basic and acidic residues" evidence="7">
    <location>
        <begin position="492"/>
        <end position="503"/>
    </location>
</feature>
<sequence>MSEDMDWTLASYVRLTDVSTVEDFWMAHGLVKEHLAENMFFIMREGIYPCWDDPKNMYGRCVSLKVAKGDAHRAWEAICSRVLGETVITRVGVKEVKGVKGVKDVKDVKDVKEAPEAPEAAWESVNGISISPKKYFCIIKIWLKDARFNHPDDFAVPACTVLSPVPQMPHREHHVVAVTPAGRERYLSLLIPQILLYHRMGLVDEYQLWVNTDVQSDIDYMRCKAAEFPDLICLRFLPPSVPYVAARNNETIHCFFRGCVDKDTIYVRFDDDIVLLDSADAFRAFLDYRLDHREYFMVYGTILNNAVVSNVLQRFGRLGRQKGVAGYDCLNVLGWRTGSFAAHMHDQVLARLQEDGALSGFHFDHEWLLLQNERVSINCLAWLGSDFAAACGGVVDTDEELGLSVIMPKRLGRINAIFGGFCCVHYGFFMQRKYLNRHGYEARYRGWVAEHVLTPAGLEAEVPSTLEGDAQGVDGYGDGEEDVVDLGLGPPPKKDRIKGTLMT</sequence>
<comment type="similarity">
    <text evidence="1 6">Belongs to the eukaryotic initiation factor 4E family.</text>
</comment>
<dbReference type="GO" id="GO:0003743">
    <property type="term" value="F:translation initiation factor activity"/>
    <property type="evidence" value="ECO:0007669"/>
    <property type="project" value="UniProtKB-KW"/>
</dbReference>
<dbReference type="AlphaFoldDB" id="A0A836C3U3"/>
<evidence type="ECO:0000256" key="2">
    <source>
        <dbReference type="ARBA" id="ARBA00022540"/>
    </source>
</evidence>